<dbReference type="PROSITE" id="PS51186">
    <property type="entry name" value="GNAT"/>
    <property type="match status" value="1"/>
</dbReference>
<keyword evidence="1" id="KW-0808">Transferase</keyword>
<protein>
    <submittedName>
        <fullName evidence="4">Ribosomal protein S18 acetylase RimI-like enzyme</fullName>
    </submittedName>
</protein>
<reference evidence="4 5" key="1">
    <citation type="submission" date="2018-03" db="EMBL/GenBank/DDBJ databases">
        <title>Genomic Encyclopedia of Archaeal and Bacterial Type Strains, Phase II (KMG-II): from individual species to whole genera.</title>
        <authorList>
            <person name="Goeker M."/>
        </authorList>
    </citation>
    <scope>NUCLEOTIDE SEQUENCE [LARGE SCALE GENOMIC DNA]</scope>
    <source>
        <strain evidence="4 5">DSM 25027</strain>
    </source>
</reference>
<feature type="domain" description="N-acetyltransferase" evidence="3">
    <location>
        <begin position="1"/>
        <end position="166"/>
    </location>
</feature>
<dbReference type="OrthoDB" id="9796381at2"/>
<dbReference type="SUPFAM" id="SSF55729">
    <property type="entry name" value="Acyl-CoA N-acyltransferases (Nat)"/>
    <property type="match status" value="1"/>
</dbReference>
<keyword evidence="4" id="KW-0689">Ribosomal protein</keyword>
<keyword evidence="2" id="KW-0012">Acyltransferase</keyword>
<dbReference type="Pfam" id="PF00583">
    <property type="entry name" value="Acetyltransf_1"/>
    <property type="match status" value="1"/>
</dbReference>
<dbReference type="InterPro" id="IPR000182">
    <property type="entry name" value="GNAT_dom"/>
</dbReference>
<dbReference type="Gene3D" id="3.40.630.30">
    <property type="match status" value="1"/>
</dbReference>
<dbReference type="CDD" id="cd04301">
    <property type="entry name" value="NAT_SF"/>
    <property type="match status" value="1"/>
</dbReference>
<gene>
    <name evidence="4" type="ORF">CLV81_0779</name>
</gene>
<evidence type="ECO:0000313" key="5">
    <source>
        <dbReference type="Proteomes" id="UP000237640"/>
    </source>
</evidence>
<dbReference type="InterPro" id="IPR016181">
    <property type="entry name" value="Acyl_CoA_acyltransferase"/>
</dbReference>
<keyword evidence="4" id="KW-0687">Ribonucleoprotein</keyword>
<dbReference type="GO" id="GO:0016747">
    <property type="term" value="F:acyltransferase activity, transferring groups other than amino-acyl groups"/>
    <property type="evidence" value="ECO:0007669"/>
    <property type="project" value="InterPro"/>
</dbReference>
<evidence type="ECO:0000256" key="1">
    <source>
        <dbReference type="ARBA" id="ARBA00022679"/>
    </source>
</evidence>
<dbReference type="EMBL" id="PVYX01000001">
    <property type="protein sequence ID" value="PRX56781.1"/>
    <property type="molecule type" value="Genomic_DNA"/>
</dbReference>
<evidence type="ECO:0000313" key="4">
    <source>
        <dbReference type="EMBL" id="PRX56781.1"/>
    </source>
</evidence>
<dbReference type="Proteomes" id="UP000237640">
    <property type="component" value="Unassembled WGS sequence"/>
</dbReference>
<dbReference type="PANTHER" id="PTHR43877:SF2">
    <property type="entry name" value="AMINOALKYLPHOSPHONATE N-ACETYLTRANSFERASE-RELATED"/>
    <property type="match status" value="1"/>
</dbReference>
<sequence>MIRHAKLPEIKDILQVARACALKMVDNGIYQWNEHYPKEQAFLNDLNRNELYVNEHNGQIIGAIVVSTHMDEEYFPIKWLTPNGNNTYIHRVCIHPEFQGKGFAQTMMDFAEDFSKTNGFASVRLDTFSQNKRNQHFYEQRGYQKLGNIFFPKQSEHPFHCYELVL</sequence>
<dbReference type="AlphaFoldDB" id="A0A2T0MGS5"/>
<accession>A0A2T0MGS5</accession>
<proteinExistence type="predicted"/>
<evidence type="ECO:0000256" key="2">
    <source>
        <dbReference type="ARBA" id="ARBA00023315"/>
    </source>
</evidence>
<keyword evidence="5" id="KW-1185">Reference proteome</keyword>
<dbReference type="InterPro" id="IPR050832">
    <property type="entry name" value="Bact_Acetyltransf"/>
</dbReference>
<dbReference type="RefSeq" id="WP_106143723.1">
    <property type="nucleotide sequence ID" value="NZ_PVYX01000001.1"/>
</dbReference>
<organism evidence="4 5">
    <name type="scientific">Flagellimonas meridianipacifica</name>
    <dbReference type="NCBI Taxonomy" id="1080225"/>
    <lineage>
        <taxon>Bacteria</taxon>
        <taxon>Pseudomonadati</taxon>
        <taxon>Bacteroidota</taxon>
        <taxon>Flavobacteriia</taxon>
        <taxon>Flavobacteriales</taxon>
        <taxon>Flavobacteriaceae</taxon>
        <taxon>Flagellimonas</taxon>
    </lineage>
</organism>
<evidence type="ECO:0000259" key="3">
    <source>
        <dbReference type="PROSITE" id="PS51186"/>
    </source>
</evidence>
<dbReference type="GO" id="GO:0005840">
    <property type="term" value="C:ribosome"/>
    <property type="evidence" value="ECO:0007669"/>
    <property type="project" value="UniProtKB-KW"/>
</dbReference>
<name>A0A2T0MGS5_9FLAO</name>
<dbReference type="PANTHER" id="PTHR43877">
    <property type="entry name" value="AMINOALKYLPHOSPHONATE N-ACETYLTRANSFERASE-RELATED-RELATED"/>
    <property type="match status" value="1"/>
</dbReference>
<comment type="caution">
    <text evidence="4">The sequence shown here is derived from an EMBL/GenBank/DDBJ whole genome shotgun (WGS) entry which is preliminary data.</text>
</comment>